<dbReference type="Gene3D" id="6.10.140.1330">
    <property type="match status" value="1"/>
</dbReference>
<accession>A0ABN2LFF8</accession>
<keyword evidence="7" id="KW-0406">Ion transport</keyword>
<name>A0ABN2LFF8_9MICO</name>
<proteinExistence type="predicted"/>
<keyword evidence="3" id="KW-1003">Cell membrane</keyword>
<feature type="transmembrane region" description="Helical" evidence="10">
    <location>
        <begin position="155"/>
        <end position="174"/>
    </location>
</feature>
<feature type="transmembrane region" description="Helical" evidence="10">
    <location>
        <begin position="80"/>
        <end position="104"/>
    </location>
</feature>
<feature type="transmembrane region" description="Helical" evidence="10">
    <location>
        <begin position="181"/>
        <end position="201"/>
    </location>
</feature>
<dbReference type="EMBL" id="BAAAOB010000001">
    <property type="protein sequence ID" value="GAA1786374.1"/>
    <property type="molecule type" value="Genomic_DNA"/>
</dbReference>
<evidence type="ECO:0000256" key="2">
    <source>
        <dbReference type="ARBA" id="ARBA00022448"/>
    </source>
</evidence>
<sequence>MELALLAVLGLVIVVGVSMLSGRIGVAAPLLLVVLGIGIGYVPGVPPVNLDPEIILLGVLPPLLYSAAVNVPILDLRRNVGPIAGLSVVLVIVSSVAIGALLHLVVPQIPLAAAIALGAVVAPTDAVAATSIGKRLGMPPRLVTILEGESLVNDATSLVLLRTAIAAVAGSFVFWEAVGQFAFAVAVAVVIGLLIGVLTVWLRSKLVNPVYDTIVSFTVPFISFVPTEAVGASGVLAVVITGLYSGHHAAKKFSATSRINERLNWRTVQFILENGVFLVMGLQLHALVDKVGDSEVTIVHIGLISIGVVAILILCRMIFMIPLVKSLARALPRYEARATGMRRLVSRARNIEVPEEKSARYAAKLQRVERMARRTAADLEHAQTQSFGWRGAFILGWSGMRGVVTLAAAQSIPTTVPYRPQLVLIAFLVATITLLLHGLSLPWVIRRLRPAGPTADERSDELVSLGQDLVEEATTALDGIIERERALAEADPSHRVPSEAVAKRVRASAQNALAPLAFAVAAEQRSGEPDAEPSEMEREAYDYLRLARLVLEAQRDALLEERAIGQYSSQALHTAELALDAHESRLTPPQHH</sequence>
<keyword evidence="4 10" id="KW-0812">Transmembrane</keyword>
<dbReference type="Proteomes" id="UP001500851">
    <property type="component" value="Unassembled WGS sequence"/>
</dbReference>
<evidence type="ECO:0000256" key="5">
    <source>
        <dbReference type="ARBA" id="ARBA00022989"/>
    </source>
</evidence>
<dbReference type="Pfam" id="PF00999">
    <property type="entry name" value="Na_H_Exchanger"/>
    <property type="match status" value="1"/>
</dbReference>
<feature type="transmembrane region" description="Helical" evidence="10">
    <location>
        <begin position="424"/>
        <end position="445"/>
    </location>
</feature>
<feature type="transmembrane region" description="Helical" evidence="10">
    <location>
        <begin position="267"/>
        <end position="286"/>
    </location>
</feature>
<feature type="transmembrane region" description="Helical" evidence="10">
    <location>
        <begin position="111"/>
        <end position="132"/>
    </location>
</feature>
<evidence type="ECO:0000256" key="1">
    <source>
        <dbReference type="ARBA" id="ARBA00004651"/>
    </source>
</evidence>
<keyword evidence="8 10" id="KW-0472">Membrane</keyword>
<evidence type="ECO:0000256" key="4">
    <source>
        <dbReference type="ARBA" id="ARBA00022692"/>
    </source>
</evidence>
<evidence type="ECO:0000256" key="9">
    <source>
        <dbReference type="ARBA" id="ARBA00023201"/>
    </source>
</evidence>
<keyword evidence="2" id="KW-0813">Transport</keyword>
<keyword evidence="6" id="KW-0915">Sodium</keyword>
<feature type="transmembrane region" description="Helical" evidence="10">
    <location>
        <begin position="221"/>
        <end position="246"/>
    </location>
</feature>
<gene>
    <name evidence="12" type="ORF">GCM10009768_14050</name>
</gene>
<feature type="transmembrane region" description="Helical" evidence="10">
    <location>
        <begin position="54"/>
        <end position="74"/>
    </location>
</feature>
<organism evidence="12 13">
    <name type="scientific">Leucobacter iarius</name>
    <dbReference type="NCBI Taxonomy" id="333963"/>
    <lineage>
        <taxon>Bacteria</taxon>
        <taxon>Bacillati</taxon>
        <taxon>Actinomycetota</taxon>
        <taxon>Actinomycetes</taxon>
        <taxon>Micrococcales</taxon>
        <taxon>Microbacteriaceae</taxon>
        <taxon>Leucobacter</taxon>
    </lineage>
</organism>
<evidence type="ECO:0000256" key="7">
    <source>
        <dbReference type="ARBA" id="ARBA00023065"/>
    </source>
</evidence>
<evidence type="ECO:0000259" key="11">
    <source>
        <dbReference type="Pfam" id="PF00999"/>
    </source>
</evidence>
<dbReference type="PANTHER" id="PTHR10110:SF86">
    <property type="entry name" value="SODIUM_HYDROGEN EXCHANGER 7"/>
    <property type="match status" value="1"/>
</dbReference>
<evidence type="ECO:0000313" key="13">
    <source>
        <dbReference type="Proteomes" id="UP001500851"/>
    </source>
</evidence>
<comment type="caution">
    <text evidence="12">The sequence shown here is derived from an EMBL/GenBank/DDBJ whole genome shotgun (WGS) entry which is preliminary data.</text>
</comment>
<feature type="domain" description="Cation/H+ exchanger transmembrane" evidence="11">
    <location>
        <begin position="13"/>
        <end position="446"/>
    </location>
</feature>
<evidence type="ECO:0000256" key="6">
    <source>
        <dbReference type="ARBA" id="ARBA00023053"/>
    </source>
</evidence>
<dbReference type="InterPro" id="IPR006153">
    <property type="entry name" value="Cation/H_exchanger_TM"/>
</dbReference>
<comment type="subcellular location">
    <subcellularLocation>
        <location evidence="1">Cell membrane</location>
        <topology evidence="1">Multi-pass membrane protein</topology>
    </subcellularLocation>
</comment>
<reference evidence="12 13" key="1">
    <citation type="journal article" date="2019" name="Int. J. Syst. Evol. Microbiol.">
        <title>The Global Catalogue of Microorganisms (GCM) 10K type strain sequencing project: providing services to taxonomists for standard genome sequencing and annotation.</title>
        <authorList>
            <consortium name="The Broad Institute Genomics Platform"/>
            <consortium name="The Broad Institute Genome Sequencing Center for Infectious Disease"/>
            <person name="Wu L."/>
            <person name="Ma J."/>
        </authorList>
    </citation>
    <scope>NUCLEOTIDE SEQUENCE [LARGE SCALE GENOMIC DNA]</scope>
    <source>
        <strain evidence="12 13">JCM 14736</strain>
    </source>
</reference>
<protein>
    <submittedName>
        <fullName evidence="12">Sodium:proton antiporter</fullName>
    </submittedName>
</protein>
<feature type="transmembrane region" description="Helical" evidence="10">
    <location>
        <begin position="298"/>
        <end position="319"/>
    </location>
</feature>
<evidence type="ECO:0000256" key="8">
    <source>
        <dbReference type="ARBA" id="ARBA00023136"/>
    </source>
</evidence>
<keyword evidence="5 10" id="KW-1133">Transmembrane helix</keyword>
<feature type="transmembrane region" description="Helical" evidence="10">
    <location>
        <begin position="26"/>
        <end position="42"/>
    </location>
</feature>
<evidence type="ECO:0000256" key="3">
    <source>
        <dbReference type="ARBA" id="ARBA00022475"/>
    </source>
</evidence>
<evidence type="ECO:0000313" key="12">
    <source>
        <dbReference type="EMBL" id="GAA1786374.1"/>
    </source>
</evidence>
<keyword evidence="13" id="KW-1185">Reference proteome</keyword>
<dbReference type="RefSeq" id="WP_344030935.1">
    <property type="nucleotide sequence ID" value="NZ_BAAAOB010000001.1"/>
</dbReference>
<dbReference type="InterPro" id="IPR018422">
    <property type="entry name" value="Cation/H_exchanger_CPA1"/>
</dbReference>
<keyword evidence="9" id="KW-0739">Sodium transport</keyword>
<dbReference type="PANTHER" id="PTHR10110">
    <property type="entry name" value="SODIUM/HYDROGEN EXCHANGER"/>
    <property type="match status" value="1"/>
</dbReference>
<evidence type="ECO:0000256" key="10">
    <source>
        <dbReference type="SAM" id="Phobius"/>
    </source>
</evidence>